<protein>
    <submittedName>
        <fullName evidence="1">Uncharacterized protein</fullName>
    </submittedName>
</protein>
<keyword evidence="2" id="KW-1185">Reference proteome</keyword>
<dbReference type="Proteomes" id="UP000507470">
    <property type="component" value="Unassembled WGS sequence"/>
</dbReference>
<name>A0A6J8E127_MYTCO</name>
<reference evidence="1 2" key="1">
    <citation type="submission" date="2020-06" db="EMBL/GenBank/DDBJ databases">
        <authorList>
            <person name="Li R."/>
            <person name="Bekaert M."/>
        </authorList>
    </citation>
    <scope>NUCLEOTIDE SEQUENCE [LARGE SCALE GENOMIC DNA]</scope>
    <source>
        <strain evidence="2">wild</strain>
    </source>
</reference>
<sequence length="175" mass="18753">MTSNIVISNKCYSEWEMQNPGTLSDVLGEPSRAKTSKTSTSAIASSSLIQGRVFSPTGDPFLKKGATRHLEEFLGPQKITSKKFTFPKMQANTMPASTATIVAPPLASSFLVPRVIETDSDESSMSNPTSLLISSSPMDVECITTTTSRTTPIPPQVVRLAATSGLMLVERRIVG</sequence>
<proteinExistence type="predicted"/>
<dbReference type="EMBL" id="CACVKT020008320">
    <property type="protein sequence ID" value="CAC5414107.1"/>
    <property type="molecule type" value="Genomic_DNA"/>
</dbReference>
<gene>
    <name evidence="1" type="ORF">MCOR_46949</name>
</gene>
<organism evidence="1 2">
    <name type="scientific">Mytilus coruscus</name>
    <name type="common">Sea mussel</name>
    <dbReference type="NCBI Taxonomy" id="42192"/>
    <lineage>
        <taxon>Eukaryota</taxon>
        <taxon>Metazoa</taxon>
        <taxon>Spiralia</taxon>
        <taxon>Lophotrochozoa</taxon>
        <taxon>Mollusca</taxon>
        <taxon>Bivalvia</taxon>
        <taxon>Autobranchia</taxon>
        <taxon>Pteriomorphia</taxon>
        <taxon>Mytilida</taxon>
        <taxon>Mytiloidea</taxon>
        <taxon>Mytilidae</taxon>
        <taxon>Mytilinae</taxon>
        <taxon>Mytilus</taxon>
    </lineage>
</organism>
<evidence type="ECO:0000313" key="1">
    <source>
        <dbReference type="EMBL" id="CAC5414107.1"/>
    </source>
</evidence>
<dbReference type="AlphaFoldDB" id="A0A6J8E127"/>
<accession>A0A6J8E127</accession>
<evidence type="ECO:0000313" key="2">
    <source>
        <dbReference type="Proteomes" id="UP000507470"/>
    </source>
</evidence>